<dbReference type="InterPro" id="IPR021819">
    <property type="entry name" value="Far11/STRP_C"/>
</dbReference>
<evidence type="ECO:0000256" key="2">
    <source>
        <dbReference type="SAM" id="MobiDB-lite"/>
    </source>
</evidence>
<feature type="region of interest" description="Disordered" evidence="2">
    <location>
        <begin position="298"/>
        <end position="335"/>
    </location>
</feature>
<dbReference type="InterPro" id="IPR012486">
    <property type="entry name" value="Far11/STRP_N"/>
</dbReference>
<evidence type="ECO:0000313" key="5">
    <source>
        <dbReference type="EMBL" id="KAJ8977106.1"/>
    </source>
</evidence>
<dbReference type="PANTHER" id="PTHR13239">
    <property type="entry name" value="PROTEIN REQUIRED FOR HYPHAL ANASTOMOSIS HAM-2"/>
    <property type="match status" value="1"/>
</dbReference>
<feature type="compositionally biased region" description="Basic residues" evidence="2">
    <location>
        <begin position="319"/>
        <end position="328"/>
    </location>
</feature>
<sequence>MDPNGYGKRGVAVFREINRRQRQCQDSDGGSANSPDLDFEYDDTDTHINEIAELYSYTEQPELQINVKAFEDQMEFYNLPPSWQKLSVDQRNSVIMKLLDQLEVSNKRLRMRSARCILYIAQGCWAEMQSDTEQQQWARNNAMLLYQMGVFSAFTDLLNIEFENSTAAHVAMRKIAVSLADSQDLRIILSVLYIITEVIRNEKASGSTEYENDVNAFCSEIAFSNGDDLLIIKLLSMVTRFCSGSAPHFPMKKVLLLLWKLILVSLGGMITLKDLKMEKRQKAGLPVQDEDTMEIAKTMRSSSPPASASDLLEAQNQKRNTRPLRRSLMKQSSLDDHESLVGMELDTAMNTENGDDLNELSEYDERRPANELSDQTMYRNNIDTCDRPMSPPTHSSMVIPRGLPWKPKVRQKDIDMFLDGARLKFLGYSLPGDSTTLFGLPEPIHEGVKTLKEHVYTSLSELQIQKEEEIARNPISTSEGEVEMTPTEILYQAMLPNLPQYMIALLKILLAAAPTSKAKTDSINIMADVLPEEMPMTVLQSMKLGIDVNRHKEIIVKAVSAILLLLLKHFKLNHIYQFEFMSQHLVFA</sequence>
<dbReference type="SMART" id="SM01293">
    <property type="entry name" value="DUF3402"/>
    <property type="match status" value="1"/>
</dbReference>
<dbReference type="EMBL" id="JAPWTJ010000588">
    <property type="protein sequence ID" value="KAJ8977106.1"/>
    <property type="molecule type" value="Genomic_DNA"/>
</dbReference>
<dbReference type="Pfam" id="PF07923">
    <property type="entry name" value="N1221"/>
    <property type="match status" value="1"/>
</dbReference>
<feature type="domain" description="Far11/STRP C-terminal" evidence="4">
    <location>
        <begin position="441"/>
        <end position="588"/>
    </location>
</feature>
<dbReference type="PANTHER" id="PTHR13239:SF4">
    <property type="entry name" value="AT25231P"/>
    <property type="match status" value="1"/>
</dbReference>
<gene>
    <name evidence="5" type="ORF">NQ317_008452</name>
</gene>
<protein>
    <recommendedName>
        <fullName evidence="7">Far11/STRP N-terminal domain-containing protein</fullName>
    </recommendedName>
</protein>
<dbReference type="SMART" id="SM01292">
    <property type="entry name" value="N1221"/>
    <property type="match status" value="1"/>
</dbReference>
<comment type="similarity">
    <text evidence="1">Belongs to the STRIP family.</text>
</comment>
<dbReference type="Pfam" id="PF11882">
    <property type="entry name" value="DUF3402"/>
    <property type="match status" value="1"/>
</dbReference>
<name>A0ABQ9JG14_9CUCU</name>
<comment type="caution">
    <text evidence="5">The sequence shown here is derived from an EMBL/GenBank/DDBJ whole genome shotgun (WGS) entry which is preliminary data.</text>
</comment>
<accession>A0ABQ9JG14</accession>
<proteinExistence type="inferred from homology"/>
<organism evidence="5 6">
    <name type="scientific">Molorchus minor</name>
    <dbReference type="NCBI Taxonomy" id="1323400"/>
    <lineage>
        <taxon>Eukaryota</taxon>
        <taxon>Metazoa</taxon>
        <taxon>Ecdysozoa</taxon>
        <taxon>Arthropoda</taxon>
        <taxon>Hexapoda</taxon>
        <taxon>Insecta</taxon>
        <taxon>Pterygota</taxon>
        <taxon>Neoptera</taxon>
        <taxon>Endopterygota</taxon>
        <taxon>Coleoptera</taxon>
        <taxon>Polyphaga</taxon>
        <taxon>Cucujiformia</taxon>
        <taxon>Chrysomeloidea</taxon>
        <taxon>Cerambycidae</taxon>
        <taxon>Lamiinae</taxon>
        <taxon>Monochamini</taxon>
        <taxon>Molorchus</taxon>
    </lineage>
</organism>
<evidence type="ECO:0008006" key="7">
    <source>
        <dbReference type="Google" id="ProtNLM"/>
    </source>
</evidence>
<feature type="domain" description="Far11/STRP N-terminal" evidence="3">
    <location>
        <begin position="34"/>
        <end position="333"/>
    </location>
</feature>
<keyword evidence="6" id="KW-1185">Reference proteome</keyword>
<reference evidence="5" key="1">
    <citation type="journal article" date="2023" name="Insect Mol. Biol.">
        <title>Genome sequencing provides insights into the evolution of gene families encoding plant cell wall-degrading enzymes in longhorned beetles.</title>
        <authorList>
            <person name="Shin N.R."/>
            <person name="Okamura Y."/>
            <person name="Kirsch R."/>
            <person name="Pauchet Y."/>
        </authorList>
    </citation>
    <scope>NUCLEOTIDE SEQUENCE</scope>
    <source>
        <strain evidence="5">MMC_N1</strain>
    </source>
</reference>
<evidence type="ECO:0000259" key="3">
    <source>
        <dbReference type="SMART" id="SM01292"/>
    </source>
</evidence>
<evidence type="ECO:0000256" key="1">
    <source>
        <dbReference type="ARBA" id="ARBA00007062"/>
    </source>
</evidence>
<dbReference type="Proteomes" id="UP001162164">
    <property type="component" value="Unassembled WGS sequence"/>
</dbReference>
<dbReference type="InterPro" id="IPR040185">
    <property type="entry name" value="Far11/STRP"/>
</dbReference>
<evidence type="ECO:0000259" key="4">
    <source>
        <dbReference type="SMART" id="SM01293"/>
    </source>
</evidence>
<evidence type="ECO:0000313" key="6">
    <source>
        <dbReference type="Proteomes" id="UP001162164"/>
    </source>
</evidence>